<feature type="non-terminal residue" evidence="1">
    <location>
        <position position="112"/>
    </location>
</feature>
<accession>A0ABP1BD68</accession>
<organism evidence="1 2">
    <name type="scientific">Sphagnum jensenii</name>
    <dbReference type="NCBI Taxonomy" id="128206"/>
    <lineage>
        <taxon>Eukaryota</taxon>
        <taxon>Viridiplantae</taxon>
        <taxon>Streptophyta</taxon>
        <taxon>Embryophyta</taxon>
        <taxon>Bryophyta</taxon>
        <taxon>Sphagnophytina</taxon>
        <taxon>Sphagnopsida</taxon>
        <taxon>Sphagnales</taxon>
        <taxon>Sphagnaceae</taxon>
        <taxon>Sphagnum</taxon>
    </lineage>
</organism>
<keyword evidence="2" id="KW-1185">Reference proteome</keyword>
<dbReference type="EMBL" id="OZ023704">
    <property type="protein sequence ID" value="CAK9873208.1"/>
    <property type="molecule type" value="Genomic_DNA"/>
</dbReference>
<dbReference type="Proteomes" id="UP001497522">
    <property type="component" value="Chromosome 3"/>
</dbReference>
<evidence type="ECO:0000313" key="2">
    <source>
        <dbReference type="Proteomes" id="UP001497522"/>
    </source>
</evidence>
<sequence length="112" mass="11850">GTLSLMDMLLLYFSKQSLIVRAAALVLKAQEEAFSSLNGIGHAKLGTMTALVAVANTTVQEVANDLQMSLKFPTASPCSPKAAGSMDNVGILKVFLTPLLIAFKCIFDDLGM</sequence>
<protein>
    <submittedName>
        <fullName evidence="1">Uncharacterized protein</fullName>
    </submittedName>
</protein>
<reference evidence="1" key="1">
    <citation type="submission" date="2024-03" db="EMBL/GenBank/DDBJ databases">
        <authorList>
            <consortium name="ELIXIR-Norway"/>
            <consortium name="Elixir Norway"/>
        </authorList>
    </citation>
    <scope>NUCLEOTIDE SEQUENCE</scope>
</reference>
<gene>
    <name evidence="1" type="ORF">CSSPJE1EN2_LOCUS15778</name>
</gene>
<proteinExistence type="predicted"/>
<name>A0ABP1BD68_9BRYO</name>
<evidence type="ECO:0000313" key="1">
    <source>
        <dbReference type="EMBL" id="CAK9873208.1"/>
    </source>
</evidence>